<dbReference type="RefSeq" id="WP_145435800.1">
    <property type="nucleotide sequence ID" value="NZ_CP036339.1"/>
</dbReference>
<dbReference type="Pfam" id="PF00293">
    <property type="entry name" value="NUDIX"/>
    <property type="match status" value="1"/>
</dbReference>
<dbReference type="AlphaFoldDB" id="A0A517U5Z5"/>
<dbReference type="OrthoDB" id="9787476at2"/>
<dbReference type="SUPFAM" id="SSF55811">
    <property type="entry name" value="Nudix"/>
    <property type="match status" value="1"/>
</dbReference>
<feature type="domain" description="Nudix hydrolase" evidence="1">
    <location>
        <begin position="44"/>
        <end position="188"/>
    </location>
</feature>
<dbReference type="Proteomes" id="UP000317909">
    <property type="component" value="Chromosome"/>
</dbReference>
<gene>
    <name evidence="2" type="ORF">I41_52920</name>
</gene>
<dbReference type="InterPro" id="IPR000086">
    <property type="entry name" value="NUDIX_hydrolase_dom"/>
</dbReference>
<dbReference type="PANTHER" id="PTHR43736:SF1">
    <property type="entry name" value="DIHYDRONEOPTERIN TRIPHOSPHATE DIPHOSPHATASE"/>
    <property type="match status" value="1"/>
</dbReference>
<accession>A0A517U5Z5</accession>
<dbReference type="PROSITE" id="PS51462">
    <property type="entry name" value="NUDIX"/>
    <property type="match status" value="1"/>
</dbReference>
<dbReference type="InterPro" id="IPR015797">
    <property type="entry name" value="NUDIX_hydrolase-like_dom_sf"/>
</dbReference>
<proteinExistence type="predicted"/>
<organism evidence="2 3">
    <name type="scientific">Lacipirellula limnantheis</name>
    <dbReference type="NCBI Taxonomy" id="2528024"/>
    <lineage>
        <taxon>Bacteria</taxon>
        <taxon>Pseudomonadati</taxon>
        <taxon>Planctomycetota</taxon>
        <taxon>Planctomycetia</taxon>
        <taxon>Pirellulales</taxon>
        <taxon>Lacipirellulaceae</taxon>
        <taxon>Lacipirellula</taxon>
    </lineage>
</organism>
<name>A0A517U5Z5_9BACT</name>
<dbReference type="Gene3D" id="3.90.79.10">
    <property type="entry name" value="Nucleoside Triphosphate Pyrophosphohydrolase"/>
    <property type="match status" value="1"/>
</dbReference>
<evidence type="ECO:0000313" key="3">
    <source>
        <dbReference type="Proteomes" id="UP000317909"/>
    </source>
</evidence>
<dbReference type="EMBL" id="CP036339">
    <property type="protein sequence ID" value="QDT76047.1"/>
    <property type="molecule type" value="Genomic_DNA"/>
</dbReference>
<dbReference type="CDD" id="cd03674">
    <property type="entry name" value="NUDIX_Hydrolase"/>
    <property type="match status" value="1"/>
</dbReference>
<dbReference type="KEGG" id="llh:I41_52920"/>
<reference evidence="2 3" key="1">
    <citation type="submission" date="2019-02" db="EMBL/GenBank/DDBJ databases">
        <title>Deep-cultivation of Planctomycetes and their phenomic and genomic characterization uncovers novel biology.</title>
        <authorList>
            <person name="Wiegand S."/>
            <person name="Jogler M."/>
            <person name="Boedeker C."/>
            <person name="Pinto D."/>
            <person name="Vollmers J."/>
            <person name="Rivas-Marin E."/>
            <person name="Kohn T."/>
            <person name="Peeters S.H."/>
            <person name="Heuer A."/>
            <person name="Rast P."/>
            <person name="Oberbeckmann S."/>
            <person name="Bunk B."/>
            <person name="Jeske O."/>
            <person name="Meyerdierks A."/>
            <person name="Storesund J.E."/>
            <person name="Kallscheuer N."/>
            <person name="Luecker S."/>
            <person name="Lage O.M."/>
            <person name="Pohl T."/>
            <person name="Merkel B.J."/>
            <person name="Hornburger P."/>
            <person name="Mueller R.-W."/>
            <person name="Bruemmer F."/>
            <person name="Labrenz M."/>
            <person name="Spormann A.M."/>
            <person name="Op den Camp H."/>
            <person name="Overmann J."/>
            <person name="Amann R."/>
            <person name="Jetten M.S.M."/>
            <person name="Mascher T."/>
            <person name="Medema M.H."/>
            <person name="Devos D.P."/>
            <person name="Kaster A.-K."/>
            <person name="Ovreas L."/>
            <person name="Rohde M."/>
            <person name="Galperin M.Y."/>
            <person name="Jogler C."/>
        </authorList>
    </citation>
    <scope>NUCLEOTIDE SEQUENCE [LARGE SCALE GENOMIC DNA]</scope>
    <source>
        <strain evidence="2 3">I41</strain>
    </source>
</reference>
<protein>
    <submittedName>
        <fullName evidence="2">NUDIX domain protein</fullName>
    </submittedName>
</protein>
<evidence type="ECO:0000259" key="1">
    <source>
        <dbReference type="PROSITE" id="PS51462"/>
    </source>
</evidence>
<sequence length="188" mass="21118">MHREPLLALLDRYDARHPSESAMTARIRQLVVAHADCFERTCRPGHITASAWITTPARDRFLLVHHRKLDRWLQPGGHADGQTDAAEVAMREATEETGLPQLRHAATGPEATPLDLDVHVIPARYDAAGSLIEDAHEHHDIRFLIIADGDLTPQVSEESHAVRWFTPAELQAVTDEESVLRLWRKSTP</sequence>
<dbReference type="PANTHER" id="PTHR43736">
    <property type="entry name" value="ADP-RIBOSE PYROPHOSPHATASE"/>
    <property type="match status" value="1"/>
</dbReference>
<keyword evidence="3" id="KW-1185">Reference proteome</keyword>
<evidence type="ECO:0000313" key="2">
    <source>
        <dbReference type="EMBL" id="QDT76047.1"/>
    </source>
</evidence>